<organism evidence="4 5">
    <name type="scientific">Roseovarius pelagicus</name>
    <dbReference type="NCBI Taxonomy" id="2980108"/>
    <lineage>
        <taxon>Bacteria</taxon>
        <taxon>Pseudomonadati</taxon>
        <taxon>Pseudomonadota</taxon>
        <taxon>Alphaproteobacteria</taxon>
        <taxon>Rhodobacterales</taxon>
        <taxon>Roseobacteraceae</taxon>
        <taxon>Roseovarius</taxon>
    </lineage>
</organism>
<evidence type="ECO:0000256" key="2">
    <source>
        <dbReference type="SAM" id="SignalP"/>
    </source>
</evidence>
<dbReference type="Proteomes" id="UP001064087">
    <property type="component" value="Chromosome"/>
</dbReference>
<dbReference type="SUPFAM" id="SSF111369">
    <property type="entry name" value="HlyD-like secretion proteins"/>
    <property type="match status" value="1"/>
</dbReference>
<gene>
    <name evidence="4" type="ORF">N7U68_18660</name>
</gene>
<protein>
    <submittedName>
        <fullName evidence="4">Efflux RND transporter periplasmic adaptor subunit</fullName>
    </submittedName>
</protein>
<sequence length="370" mass="39691">MNRTAFWKQAALSVMLLIAAALAWENRTELGAIWASIGSEQSQSAAVVSPTDSGAPVITGHVREMQDNLTFSAIGTGFALKSVTLRAPSTGEIVEFNISPERKFRAGDVLLRLKDTDQRLAVALADARLNQATLEQDRYSRLQDSGIAAAARLEEVQTAFKVASIELEKATADLNDRTLRAPFDGVAGLASFEQGERITEATPVASYDDRSQILVEFDLPEALLSRVSPGQAVSASTPSMDRQQFAGAITAIDSRVDATTRTARVRAAIDNSADRFRPGASFALTLDLPGETYPTVPELALQFSRGALHVWRVKAGAAEQVEVRMVRRRAGHVIVEGPLAPGDVVVVEGTQRLRPGIAVNVLNANEDGST</sequence>
<feature type="signal peptide" evidence="2">
    <location>
        <begin position="1"/>
        <end position="23"/>
    </location>
</feature>
<dbReference type="Gene3D" id="1.10.287.470">
    <property type="entry name" value="Helix hairpin bin"/>
    <property type="match status" value="1"/>
</dbReference>
<evidence type="ECO:0000313" key="5">
    <source>
        <dbReference type="Proteomes" id="UP001064087"/>
    </source>
</evidence>
<evidence type="ECO:0000256" key="1">
    <source>
        <dbReference type="ARBA" id="ARBA00009477"/>
    </source>
</evidence>
<dbReference type="Gene3D" id="2.40.420.20">
    <property type="match status" value="1"/>
</dbReference>
<feature type="chain" id="PRO_5046329595" evidence="2">
    <location>
        <begin position="24"/>
        <end position="370"/>
    </location>
</feature>
<dbReference type="InterPro" id="IPR058792">
    <property type="entry name" value="Beta-barrel_RND_2"/>
</dbReference>
<accession>A0ABY6DA96</accession>
<dbReference type="InterPro" id="IPR006143">
    <property type="entry name" value="RND_pump_MFP"/>
</dbReference>
<dbReference type="Pfam" id="PF25954">
    <property type="entry name" value="Beta-barrel_RND_2"/>
    <property type="match status" value="1"/>
</dbReference>
<proteinExistence type="inferred from homology"/>
<dbReference type="EMBL" id="CP106738">
    <property type="protein sequence ID" value="UXX83072.1"/>
    <property type="molecule type" value="Genomic_DNA"/>
</dbReference>
<dbReference type="PANTHER" id="PTHR30469:SF11">
    <property type="entry name" value="BLL4320 PROTEIN"/>
    <property type="match status" value="1"/>
</dbReference>
<feature type="domain" description="CusB-like beta-barrel" evidence="3">
    <location>
        <begin position="215"/>
        <end position="286"/>
    </location>
</feature>
<name>A0ABY6DA96_9RHOB</name>
<dbReference type="Gene3D" id="2.40.50.100">
    <property type="match status" value="1"/>
</dbReference>
<dbReference type="NCBIfam" id="TIGR01730">
    <property type="entry name" value="RND_mfp"/>
    <property type="match status" value="1"/>
</dbReference>
<dbReference type="RefSeq" id="WP_263047788.1">
    <property type="nucleotide sequence ID" value="NZ_CP106738.1"/>
</dbReference>
<evidence type="ECO:0000259" key="3">
    <source>
        <dbReference type="Pfam" id="PF25954"/>
    </source>
</evidence>
<reference evidence="4" key="1">
    <citation type="submission" date="2022-10" db="EMBL/GenBank/DDBJ databases">
        <title>Roseovarius pelagicus sp. nov., isolated from Arctic seawater.</title>
        <authorList>
            <person name="Hong Y.W."/>
            <person name="Hwang C.Y."/>
        </authorList>
    </citation>
    <scope>NUCLEOTIDE SEQUENCE</scope>
    <source>
        <strain evidence="4">HL-MP18</strain>
    </source>
</reference>
<keyword evidence="2" id="KW-0732">Signal</keyword>
<comment type="similarity">
    <text evidence="1">Belongs to the membrane fusion protein (MFP) (TC 8.A.1) family.</text>
</comment>
<dbReference type="Gene3D" id="2.40.30.170">
    <property type="match status" value="1"/>
</dbReference>
<dbReference type="PANTHER" id="PTHR30469">
    <property type="entry name" value="MULTIDRUG RESISTANCE PROTEIN MDTA"/>
    <property type="match status" value="1"/>
</dbReference>
<evidence type="ECO:0000313" key="4">
    <source>
        <dbReference type="EMBL" id="UXX83072.1"/>
    </source>
</evidence>
<keyword evidence="5" id="KW-1185">Reference proteome</keyword>